<evidence type="ECO:0000313" key="1">
    <source>
        <dbReference type="EMBL" id="EET05421.1"/>
    </source>
</evidence>
<organism evidence="1">
    <name type="scientific">Burkholderia pseudomallei 1710a</name>
    <dbReference type="NCBI Taxonomy" id="320371"/>
    <lineage>
        <taxon>Bacteria</taxon>
        <taxon>Pseudomonadati</taxon>
        <taxon>Pseudomonadota</taxon>
        <taxon>Betaproteobacteria</taxon>
        <taxon>Burkholderiales</taxon>
        <taxon>Burkholderiaceae</taxon>
        <taxon>Burkholderia</taxon>
        <taxon>pseudomallei group</taxon>
    </lineage>
</organism>
<proteinExistence type="predicted"/>
<dbReference type="HOGENOM" id="CLU_2435188_0_0_4"/>
<name>A0A0E1VZF6_BURPE</name>
<dbReference type="EMBL" id="CM000833">
    <property type="protein sequence ID" value="EET05421.1"/>
    <property type="molecule type" value="Genomic_DNA"/>
</dbReference>
<accession>A0A0E1VZF6</accession>
<gene>
    <name evidence="1" type="ORF">BURPS1710A_A1340</name>
</gene>
<protein>
    <submittedName>
        <fullName evidence="1">Uncharacterized protein</fullName>
    </submittedName>
</protein>
<sequence>MSIETAWDIAPNDTSSFAISVTGLISRIAGPANDLDFPGETTTQSNLLNRFAIAHSSITSAKYSSDISAAFRERRLIRHHIPIKEKFGNL</sequence>
<dbReference type="Proteomes" id="UP000001812">
    <property type="component" value="Chromosome II"/>
</dbReference>
<dbReference type="AlphaFoldDB" id="A0A0E1VZF6"/>
<reference evidence="1" key="1">
    <citation type="submission" date="2009-05" db="EMBL/GenBank/DDBJ databases">
        <authorList>
            <person name="Harkins D.M."/>
            <person name="DeShazer D."/>
            <person name="Woods D.E."/>
            <person name="Brinkac L.M."/>
            <person name="Brown K.A."/>
            <person name="Hung G.C."/>
            <person name="Tuanyok A."/>
            <person name="Zhang B."/>
            <person name="Nierman W.C."/>
        </authorList>
    </citation>
    <scope>NUCLEOTIDE SEQUENCE [LARGE SCALE GENOMIC DNA]</scope>
    <source>
        <strain evidence="1">1710a</strain>
    </source>
</reference>